<protein>
    <submittedName>
        <fullName evidence="1">Uncharacterized protein</fullName>
    </submittedName>
</protein>
<dbReference type="RefSeq" id="WP_164323645.1">
    <property type="nucleotide sequence ID" value="NZ_JAAGLU010000060.1"/>
</dbReference>
<reference evidence="1" key="1">
    <citation type="submission" date="2020-01" db="EMBL/GenBank/DDBJ databases">
        <title>Insect and environment-associated Actinomycetes.</title>
        <authorList>
            <person name="Currrie C."/>
            <person name="Chevrette M."/>
            <person name="Carlson C."/>
            <person name="Stubbendieck R."/>
            <person name="Wendt-Pienkowski E."/>
        </authorList>
    </citation>
    <scope>NUCLEOTIDE SEQUENCE</scope>
    <source>
        <strain evidence="1">SID12501</strain>
    </source>
</reference>
<accession>A0A6B3C713</accession>
<comment type="caution">
    <text evidence="1">The sequence shown here is derived from an EMBL/GenBank/DDBJ whole genome shotgun (WGS) entry which is preliminary data.</text>
</comment>
<sequence length="84" mass="9381">MNSRHAIGTLVASAAGESDAHDREQLIAQYHRERARRALVLDSIRAHLDEQPSPRAVRTCARRWVADLLAIAEQAAKNKTEIPE</sequence>
<name>A0A6B3C713_9ACTN</name>
<proteinExistence type="predicted"/>
<dbReference type="AlphaFoldDB" id="A0A6B3C713"/>
<organism evidence="1">
    <name type="scientific">Streptomyces sp. SID12501</name>
    <dbReference type="NCBI Taxonomy" id="2706042"/>
    <lineage>
        <taxon>Bacteria</taxon>
        <taxon>Bacillati</taxon>
        <taxon>Actinomycetota</taxon>
        <taxon>Actinomycetes</taxon>
        <taxon>Kitasatosporales</taxon>
        <taxon>Streptomycetaceae</taxon>
        <taxon>Streptomyces</taxon>
    </lineage>
</organism>
<gene>
    <name evidence="1" type="ORF">G3I71_42005</name>
</gene>
<dbReference type="EMBL" id="JAAGLU010000060">
    <property type="protein sequence ID" value="NEC92204.1"/>
    <property type="molecule type" value="Genomic_DNA"/>
</dbReference>
<evidence type="ECO:0000313" key="1">
    <source>
        <dbReference type="EMBL" id="NEC92204.1"/>
    </source>
</evidence>